<reference evidence="2 3" key="1">
    <citation type="submission" date="2016-05" db="EMBL/GenBank/DDBJ databases">
        <title>A degradative enzymes factory behind the ericoid mycorrhizal symbiosis.</title>
        <authorList>
            <consortium name="DOE Joint Genome Institute"/>
            <person name="Martino E."/>
            <person name="Morin E."/>
            <person name="Grelet G."/>
            <person name="Kuo A."/>
            <person name="Kohler A."/>
            <person name="Daghino S."/>
            <person name="Barry K."/>
            <person name="Choi C."/>
            <person name="Cichocki N."/>
            <person name="Clum A."/>
            <person name="Copeland A."/>
            <person name="Hainaut M."/>
            <person name="Haridas S."/>
            <person name="Labutti K."/>
            <person name="Lindquist E."/>
            <person name="Lipzen A."/>
            <person name="Khouja H.-R."/>
            <person name="Murat C."/>
            <person name="Ohm R."/>
            <person name="Olson A."/>
            <person name="Spatafora J."/>
            <person name="Veneault-Fourrey C."/>
            <person name="Henrissat B."/>
            <person name="Grigoriev I."/>
            <person name="Martin F."/>
            <person name="Perotto S."/>
        </authorList>
    </citation>
    <scope>NUCLEOTIDE SEQUENCE [LARGE SCALE GENOMIC DNA]</scope>
    <source>
        <strain evidence="2 3">UAMH 7357</strain>
    </source>
</reference>
<evidence type="ECO:0000313" key="3">
    <source>
        <dbReference type="Proteomes" id="UP000235672"/>
    </source>
</evidence>
<evidence type="ECO:0000313" key="2">
    <source>
        <dbReference type="EMBL" id="PMD23068.1"/>
    </source>
</evidence>
<dbReference type="Proteomes" id="UP000235672">
    <property type="component" value="Unassembled WGS sequence"/>
</dbReference>
<gene>
    <name evidence="2" type="ORF">NA56DRAFT_644640</name>
</gene>
<dbReference type="AlphaFoldDB" id="A0A2J6Q9W7"/>
<organism evidence="2 3">
    <name type="scientific">Hyaloscypha hepaticicola</name>
    <dbReference type="NCBI Taxonomy" id="2082293"/>
    <lineage>
        <taxon>Eukaryota</taxon>
        <taxon>Fungi</taxon>
        <taxon>Dikarya</taxon>
        <taxon>Ascomycota</taxon>
        <taxon>Pezizomycotina</taxon>
        <taxon>Leotiomycetes</taxon>
        <taxon>Helotiales</taxon>
        <taxon>Hyaloscyphaceae</taxon>
        <taxon>Hyaloscypha</taxon>
    </lineage>
</organism>
<proteinExistence type="predicted"/>
<keyword evidence="3" id="KW-1185">Reference proteome</keyword>
<accession>A0A2J6Q9W7</accession>
<evidence type="ECO:0008006" key="4">
    <source>
        <dbReference type="Google" id="ProtNLM"/>
    </source>
</evidence>
<keyword evidence="1" id="KW-0732">Signal</keyword>
<protein>
    <recommendedName>
        <fullName evidence="4">Secreted protein</fullName>
    </recommendedName>
</protein>
<feature type="chain" id="PRO_5014327125" description="Secreted protein" evidence="1">
    <location>
        <begin position="23"/>
        <end position="75"/>
    </location>
</feature>
<dbReference type="EMBL" id="KZ613476">
    <property type="protein sequence ID" value="PMD23068.1"/>
    <property type="molecule type" value="Genomic_DNA"/>
</dbReference>
<sequence>MQQKALLVGLVALFAPFPCALPSPPFAQGRPFCSAICTGPIRGPDRSSAGPKGVRRILSCCPFSPFRLVGRIRAS</sequence>
<name>A0A2J6Q9W7_9HELO</name>
<feature type="signal peptide" evidence="1">
    <location>
        <begin position="1"/>
        <end position="22"/>
    </location>
</feature>
<evidence type="ECO:0000256" key="1">
    <source>
        <dbReference type="SAM" id="SignalP"/>
    </source>
</evidence>